<organism evidence="3">
    <name type="scientific">Prunus dulcis</name>
    <name type="common">Almond</name>
    <name type="synonym">Amygdalus dulcis</name>
    <dbReference type="NCBI Taxonomy" id="3755"/>
    <lineage>
        <taxon>Eukaryota</taxon>
        <taxon>Viridiplantae</taxon>
        <taxon>Streptophyta</taxon>
        <taxon>Embryophyta</taxon>
        <taxon>Tracheophyta</taxon>
        <taxon>Spermatophyta</taxon>
        <taxon>Magnoliopsida</taxon>
        <taxon>eudicotyledons</taxon>
        <taxon>Gunneridae</taxon>
        <taxon>Pentapetalae</taxon>
        <taxon>rosids</taxon>
        <taxon>fabids</taxon>
        <taxon>Rosales</taxon>
        <taxon>Rosaceae</taxon>
        <taxon>Amygdaloideae</taxon>
        <taxon>Amygdaleae</taxon>
        <taxon>Prunus</taxon>
    </lineage>
</organism>
<dbReference type="PANTHER" id="PTHR21677:SF4">
    <property type="entry name" value="TSL-KINASE INTERACTING-LIKE PROTEIN"/>
    <property type="match status" value="1"/>
</dbReference>
<feature type="non-terminal residue" evidence="3">
    <location>
        <position position="1"/>
    </location>
</feature>
<accession>A0A4Y1RNT2</accession>
<feature type="transmembrane region" description="Helical" evidence="2">
    <location>
        <begin position="21"/>
        <end position="41"/>
    </location>
</feature>
<proteinExistence type="predicted"/>
<name>A0A4Y1RNT2_PRUDU</name>
<evidence type="ECO:0008006" key="4">
    <source>
        <dbReference type="Google" id="ProtNLM"/>
    </source>
</evidence>
<dbReference type="AlphaFoldDB" id="A0A4Y1RNT2"/>
<evidence type="ECO:0000256" key="1">
    <source>
        <dbReference type="SAM" id="MobiDB-lite"/>
    </source>
</evidence>
<evidence type="ECO:0000256" key="2">
    <source>
        <dbReference type="SAM" id="Phobius"/>
    </source>
</evidence>
<dbReference type="GO" id="GO:0005634">
    <property type="term" value="C:nucleus"/>
    <property type="evidence" value="ECO:0007669"/>
    <property type="project" value="TreeGrafter"/>
</dbReference>
<protein>
    <recommendedName>
        <fullName evidence="4">TSL-kinase interacting protein 1</fullName>
    </recommendedName>
</protein>
<keyword evidence="2" id="KW-0472">Membrane</keyword>
<keyword evidence="2" id="KW-0812">Transmembrane</keyword>
<evidence type="ECO:0000313" key="3">
    <source>
        <dbReference type="EMBL" id="BBH05578.1"/>
    </source>
</evidence>
<keyword evidence="2" id="KW-1133">Transmembrane helix</keyword>
<feature type="compositionally biased region" description="Basic residues" evidence="1">
    <location>
        <begin position="55"/>
        <end position="66"/>
    </location>
</feature>
<dbReference type="InterPro" id="IPR055315">
    <property type="entry name" value="Cramped-like"/>
</dbReference>
<dbReference type="PANTHER" id="PTHR21677">
    <property type="entry name" value="CRAMPED PROTEIN"/>
    <property type="match status" value="1"/>
</dbReference>
<reference evidence="3" key="1">
    <citation type="journal article" date="2019" name="Science">
        <title>Mutation of a bHLH transcription factor allowed almond domestication.</title>
        <authorList>
            <person name="Sanchez-Perez R."/>
            <person name="Pavan S."/>
            <person name="Mazzeo R."/>
            <person name="Moldovan C."/>
            <person name="Aiese Cigliano R."/>
            <person name="Del Cueto J."/>
            <person name="Ricciardi F."/>
            <person name="Lotti C."/>
            <person name="Ricciardi L."/>
            <person name="Dicenta F."/>
            <person name="Lopez-Marques R.L."/>
            <person name="Lindberg Moller B."/>
        </authorList>
    </citation>
    <scope>NUCLEOTIDE SEQUENCE</scope>
</reference>
<dbReference type="EMBL" id="AP019302">
    <property type="protein sequence ID" value="BBH05578.1"/>
    <property type="molecule type" value="Genomic_DNA"/>
</dbReference>
<dbReference type="GO" id="GO:0003682">
    <property type="term" value="F:chromatin binding"/>
    <property type="evidence" value="ECO:0007669"/>
    <property type="project" value="InterPro"/>
</dbReference>
<dbReference type="GO" id="GO:0007389">
    <property type="term" value="P:pattern specification process"/>
    <property type="evidence" value="ECO:0007669"/>
    <property type="project" value="TreeGrafter"/>
</dbReference>
<sequence length="551" mass="59453">GTDSNSKRPLKYRRLIPAKHFTLNLSLSLSLLLNAWIQFGLRGGIGSSMREQKSTRRTTRHSHKATGKGGNFLVEKDECLSPYSAADGMCLELPDRGVQSSETTKRLPVIDFCQGQTLLPHSKIKLQLFPVNEVTRIGLEKDGHHPYLELILRARKKISSVLKHLNGKWGSSSVSLGEPALFPYKIQDSMSSNIRWTLNDGDISAGAIYAAIGSPEVFRLRYGWFSTEPKTAAEPSTSAIDKVDLQSEGAQRYSRAATENSYDKVGKHTGLPRKDFRSINASETINADTEKISTGAVHLKGDSQRMDGNHAQSPLLVDSVSIEGLLSEASLQAKCNNSDKKQIGKDEGFHPTELKSDSKLYALWADCPSISIGGLLSEASLQGKLNRIDAQSTASNAGLPPTHLISDSHQGFVATRINSPRGPGPSTHDSCLSILDAEETCHAFPFQKFSSSGKDVLGFGGSCGGFSQNAASKAFKSPNATKVNSVAGLPQDRACQESDTDLMACSRVNDERSLGLSGIKWTDSLGPFDLGLPVSQKLITGESTSISGFVK</sequence>
<gene>
    <name evidence="3" type="ORF">Prudu_017017</name>
</gene>
<feature type="region of interest" description="Disordered" evidence="1">
    <location>
        <begin position="48"/>
        <end position="68"/>
    </location>
</feature>